<feature type="region of interest" description="Disordered" evidence="1">
    <location>
        <begin position="50"/>
        <end position="87"/>
    </location>
</feature>
<proteinExistence type="predicted"/>
<dbReference type="Pfam" id="PF23324">
    <property type="entry name" value="DUF7086"/>
    <property type="match status" value="1"/>
</dbReference>
<dbReference type="PANTHER" id="PTHR34272">
    <property type="entry name" value="EXPRESSED PROTEIN"/>
    <property type="match status" value="1"/>
</dbReference>
<sequence>MKKRKTSGGDEEEYATYNSNKHQQILHHRVDPHDSVEFDDSINLALSLSPAFPAYSPPSRSSTAYCHRSPPPSLPPPPPPPPSEELSAPLLHQLPLTETLFELSRNHPILTQPAPVQTVLQAPMNPNPMDHRPSGSSRTTRARRHPTEPSNRAGAGAGARAKSETITAPFPWATDRRAMILSKEQILAKGIRTIHGDVQCKKCERMYTIEYDFERKFNEVFEYIATNKQNMHHRAPSAWMCPTLPTCKFCGQENSCKPVISEKKRSINWLFLLLGQFLGCCTLEQLKYFCKHTKNHRTGAKDRVLYLAYLALCKQLDPTGAISLRLHMVV</sequence>
<accession>A0A9Q1KEQ1</accession>
<feature type="region of interest" description="Disordered" evidence="1">
    <location>
        <begin position="1"/>
        <end position="32"/>
    </location>
</feature>
<dbReference type="InterPro" id="IPR055513">
    <property type="entry name" value="DUF7086"/>
</dbReference>
<dbReference type="Proteomes" id="UP001153076">
    <property type="component" value="Unassembled WGS sequence"/>
</dbReference>
<dbReference type="EMBL" id="JAKOGI010000149">
    <property type="protein sequence ID" value="KAJ8441968.1"/>
    <property type="molecule type" value="Genomic_DNA"/>
</dbReference>
<protein>
    <recommendedName>
        <fullName evidence="2">DUF7086 domain-containing protein</fullName>
    </recommendedName>
</protein>
<feature type="compositionally biased region" description="Pro residues" evidence="1">
    <location>
        <begin position="69"/>
        <end position="83"/>
    </location>
</feature>
<dbReference type="AlphaFoldDB" id="A0A9Q1KEQ1"/>
<evidence type="ECO:0000313" key="4">
    <source>
        <dbReference type="Proteomes" id="UP001153076"/>
    </source>
</evidence>
<evidence type="ECO:0000259" key="2">
    <source>
        <dbReference type="Pfam" id="PF23324"/>
    </source>
</evidence>
<organism evidence="3 4">
    <name type="scientific">Carnegiea gigantea</name>
    <dbReference type="NCBI Taxonomy" id="171969"/>
    <lineage>
        <taxon>Eukaryota</taxon>
        <taxon>Viridiplantae</taxon>
        <taxon>Streptophyta</taxon>
        <taxon>Embryophyta</taxon>
        <taxon>Tracheophyta</taxon>
        <taxon>Spermatophyta</taxon>
        <taxon>Magnoliopsida</taxon>
        <taxon>eudicotyledons</taxon>
        <taxon>Gunneridae</taxon>
        <taxon>Pentapetalae</taxon>
        <taxon>Caryophyllales</taxon>
        <taxon>Cactineae</taxon>
        <taxon>Cactaceae</taxon>
        <taxon>Cactoideae</taxon>
        <taxon>Echinocereeae</taxon>
        <taxon>Carnegiea</taxon>
    </lineage>
</organism>
<dbReference type="PANTHER" id="PTHR34272:SF1">
    <property type="entry name" value="EXPRESSED PROTEIN"/>
    <property type="match status" value="1"/>
</dbReference>
<evidence type="ECO:0000256" key="1">
    <source>
        <dbReference type="SAM" id="MobiDB-lite"/>
    </source>
</evidence>
<dbReference type="OrthoDB" id="1900495at2759"/>
<name>A0A9Q1KEQ1_9CARY</name>
<feature type="region of interest" description="Disordered" evidence="1">
    <location>
        <begin position="121"/>
        <end position="163"/>
    </location>
</feature>
<gene>
    <name evidence="3" type="ORF">Cgig2_020113</name>
</gene>
<comment type="caution">
    <text evidence="3">The sequence shown here is derived from an EMBL/GenBank/DDBJ whole genome shotgun (WGS) entry which is preliminary data.</text>
</comment>
<evidence type="ECO:0000313" key="3">
    <source>
        <dbReference type="EMBL" id="KAJ8441968.1"/>
    </source>
</evidence>
<feature type="domain" description="DUF7086" evidence="2">
    <location>
        <begin position="184"/>
        <end position="316"/>
    </location>
</feature>
<reference evidence="3" key="1">
    <citation type="submission" date="2022-04" db="EMBL/GenBank/DDBJ databases">
        <title>Carnegiea gigantea Genome sequencing and assembly v2.</title>
        <authorList>
            <person name="Copetti D."/>
            <person name="Sanderson M.J."/>
            <person name="Burquez A."/>
            <person name="Wojciechowski M.F."/>
        </authorList>
    </citation>
    <scope>NUCLEOTIDE SEQUENCE</scope>
    <source>
        <strain evidence="3">SGP5-SGP5p</strain>
        <tissue evidence="3">Aerial part</tissue>
    </source>
</reference>
<keyword evidence="4" id="KW-1185">Reference proteome</keyword>